<evidence type="ECO:0000313" key="10">
    <source>
        <dbReference type="EMBL" id="KAK6945124.1"/>
    </source>
</evidence>
<dbReference type="Pfam" id="PF06842">
    <property type="entry name" value="DUF1242"/>
    <property type="match status" value="1"/>
</dbReference>
<evidence type="ECO:0000256" key="1">
    <source>
        <dbReference type="ARBA" id="ARBA00002154"/>
    </source>
</evidence>
<evidence type="ECO:0000313" key="11">
    <source>
        <dbReference type="Proteomes" id="UP001370490"/>
    </source>
</evidence>
<dbReference type="InterPro" id="IPR051523">
    <property type="entry name" value="KISH_domain"/>
</dbReference>
<evidence type="ECO:0000256" key="2">
    <source>
        <dbReference type="ARBA" id="ARBA00004614"/>
    </source>
</evidence>
<protein>
    <submittedName>
        <fullName evidence="10">Protein kish</fullName>
    </submittedName>
</protein>
<dbReference type="PANTHER" id="PTHR13229">
    <property type="entry name" value="PROTEIN KISH-A"/>
    <property type="match status" value="1"/>
</dbReference>
<comment type="subcellular location">
    <subcellularLocation>
        <location evidence="2">Golgi apparatus membrane</location>
        <topology evidence="2">Single-pass type I membrane protein</topology>
    </subcellularLocation>
</comment>
<keyword evidence="8 9" id="KW-0472">Membrane</keyword>
<dbReference type="GO" id="GO:0000139">
    <property type="term" value="C:Golgi membrane"/>
    <property type="evidence" value="ECO:0007669"/>
    <property type="project" value="UniProtKB-SubCell"/>
</dbReference>
<reference evidence="10 11" key="1">
    <citation type="submission" date="2023-12" db="EMBL/GenBank/DDBJ databases">
        <title>A high-quality genome assembly for Dillenia turbinata (Dilleniales).</title>
        <authorList>
            <person name="Chanderbali A."/>
        </authorList>
    </citation>
    <scope>NUCLEOTIDE SEQUENCE [LARGE SCALE GENOMIC DNA]</scope>
    <source>
        <strain evidence="10">LSX21</strain>
        <tissue evidence="10">Leaf</tissue>
    </source>
</reference>
<evidence type="ECO:0000256" key="6">
    <source>
        <dbReference type="ARBA" id="ARBA00022989"/>
    </source>
</evidence>
<comment type="caution">
    <text evidence="10">The sequence shown here is derived from an EMBL/GenBank/DDBJ whole genome shotgun (WGS) entry which is preliminary data.</text>
</comment>
<proteinExistence type="inferred from homology"/>
<evidence type="ECO:0000256" key="4">
    <source>
        <dbReference type="ARBA" id="ARBA00022692"/>
    </source>
</evidence>
<evidence type="ECO:0000256" key="9">
    <source>
        <dbReference type="SAM" id="Phobius"/>
    </source>
</evidence>
<keyword evidence="5" id="KW-0732">Signal</keyword>
<evidence type="ECO:0000256" key="8">
    <source>
        <dbReference type="ARBA" id="ARBA00023136"/>
    </source>
</evidence>
<dbReference type="AlphaFoldDB" id="A0AAN8W8I9"/>
<keyword evidence="4 9" id="KW-0812">Transmembrane</keyword>
<evidence type="ECO:0000256" key="7">
    <source>
        <dbReference type="ARBA" id="ARBA00023034"/>
    </source>
</evidence>
<keyword evidence="7" id="KW-0333">Golgi apparatus</keyword>
<feature type="transmembrane region" description="Helical" evidence="9">
    <location>
        <begin position="72"/>
        <end position="91"/>
    </location>
</feature>
<accession>A0AAN8W8I9</accession>
<evidence type="ECO:0000256" key="3">
    <source>
        <dbReference type="ARBA" id="ARBA00008961"/>
    </source>
</evidence>
<name>A0AAN8W8I9_9MAGN</name>
<comment type="function">
    <text evidence="1">Involved in the early part of the secretory pathway.</text>
</comment>
<gene>
    <name evidence="10" type="ORF">RJ641_026226</name>
</gene>
<organism evidence="10 11">
    <name type="scientific">Dillenia turbinata</name>
    <dbReference type="NCBI Taxonomy" id="194707"/>
    <lineage>
        <taxon>Eukaryota</taxon>
        <taxon>Viridiplantae</taxon>
        <taxon>Streptophyta</taxon>
        <taxon>Embryophyta</taxon>
        <taxon>Tracheophyta</taxon>
        <taxon>Spermatophyta</taxon>
        <taxon>Magnoliopsida</taxon>
        <taxon>eudicotyledons</taxon>
        <taxon>Gunneridae</taxon>
        <taxon>Pentapetalae</taxon>
        <taxon>Dilleniales</taxon>
        <taxon>Dilleniaceae</taxon>
        <taxon>Dillenia</taxon>
    </lineage>
</organism>
<dbReference type="Proteomes" id="UP001370490">
    <property type="component" value="Unassembled WGS sequence"/>
</dbReference>
<keyword evidence="6 9" id="KW-1133">Transmembrane helix</keyword>
<dbReference type="InterPro" id="IPR009653">
    <property type="entry name" value="Ksh1"/>
</dbReference>
<comment type="similarity">
    <text evidence="3">Belongs to the KISH family.</text>
</comment>
<sequence>MSKFTGVDKKSEEVVELEVGTKILCEALVEKRNLEEVFGWNPLMRRGSGKIPETLGRKVFCSGTIESALFNFHSFLIVVLLGICTCTYVRMQFPAILEQRTGRRLHVLACLYWSSANSFVDDSQSMNSTDVQTGCATCDTGKHHFGSPIRSRGYLGPNIIAIELDGYKHGIRGTTTSYVILLGLCSQCAKENPVRSHLKYMCHAVILDHFKYQVPKEIHSAAKVQEAQLQWRIHDKLILLQS</sequence>
<evidence type="ECO:0000256" key="5">
    <source>
        <dbReference type="ARBA" id="ARBA00022729"/>
    </source>
</evidence>
<keyword evidence="11" id="KW-1185">Reference proteome</keyword>
<dbReference type="EMBL" id="JBAMMX010000003">
    <property type="protein sequence ID" value="KAK6945124.1"/>
    <property type="molecule type" value="Genomic_DNA"/>
</dbReference>